<feature type="region of interest" description="Disordered" evidence="1">
    <location>
        <begin position="1"/>
        <end position="209"/>
    </location>
</feature>
<dbReference type="PANTHER" id="PTHR46576:SF1">
    <property type="entry name" value="BROMO ADJACENT HOMOLOGY DOMAIN-CONTAINING 1 PROTEIN"/>
    <property type="match status" value="1"/>
</dbReference>
<feature type="compositionally biased region" description="Polar residues" evidence="1">
    <location>
        <begin position="308"/>
        <end position="322"/>
    </location>
</feature>
<feature type="compositionally biased region" description="Polar residues" evidence="1">
    <location>
        <begin position="102"/>
        <end position="116"/>
    </location>
</feature>
<feature type="region of interest" description="Disordered" evidence="1">
    <location>
        <begin position="1228"/>
        <end position="1291"/>
    </location>
</feature>
<dbReference type="GO" id="GO:0045892">
    <property type="term" value="P:negative regulation of DNA-templated transcription"/>
    <property type="evidence" value="ECO:0007669"/>
    <property type="project" value="TreeGrafter"/>
</dbReference>
<feature type="compositionally biased region" description="Basic and acidic residues" evidence="1">
    <location>
        <begin position="283"/>
        <end position="301"/>
    </location>
</feature>
<feature type="region of interest" description="Disordered" evidence="1">
    <location>
        <begin position="1055"/>
        <end position="1098"/>
    </location>
</feature>
<evidence type="ECO:0000256" key="1">
    <source>
        <dbReference type="SAM" id="MobiDB-lite"/>
    </source>
</evidence>
<feature type="compositionally biased region" description="Basic residues" evidence="1">
    <location>
        <begin position="896"/>
        <end position="906"/>
    </location>
</feature>
<dbReference type="InterPro" id="IPR043151">
    <property type="entry name" value="BAH_sf"/>
</dbReference>
<feature type="region of interest" description="Disordered" evidence="1">
    <location>
        <begin position="533"/>
        <end position="605"/>
    </location>
</feature>
<feature type="compositionally biased region" description="Basic and acidic residues" evidence="1">
    <location>
        <begin position="463"/>
        <end position="492"/>
    </location>
</feature>
<feature type="region of interest" description="Disordered" evidence="1">
    <location>
        <begin position="463"/>
        <end position="500"/>
    </location>
</feature>
<dbReference type="GO" id="GO:0031507">
    <property type="term" value="P:heterochromatin formation"/>
    <property type="evidence" value="ECO:0007669"/>
    <property type="project" value="TreeGrafter"/>
</dbReference>
<gene>
    <name evidence="3" type="ORF">PoB_004236300</name>
</gene>
<feature type="compositionally biased region" description="Polar residues" evidence="1">
    <location>
        <begin position="971"/>
        <end position="989"/>
    </location>
</feature>
<feature type="compositionally biased region" description="Basic and acidic residues" evidence="1">
    <location>
        <begin position="1176"/>
        <end position="1200"/>
    </location>
</feature>
<dbReference type="GO" id="GO:0005677">
    <property type="term" value="C:chromatin silencing complex"/>
    <property type="evidence" value="ECO:0007669"/>
    <property type="project" value="TreeGrafter"/>
</dbReference>
<dbReference type="InterPro" id="IPR001025">
    <property type="entry name" value="BAH_dom"/>
</dbReference>
<feature type="compositionally biased region" description="Basic residues" evidence="1">
    <location>
        <begin position="358"/>
        <end position="387"/>
    </location>
</feature>
<feature type="compositionally biased region" description="Pro residues" evidence="1">
    <location>
        <begin position="692"/>
        <end position="704"/>
    </location>
</feature>
<protein>
    <submittedName>
        <fullName evidence="3">Bromo adjacent homology domain-containing 1 protein</fullName>
    </submittedName>
</protein>
<organism evidence="3 4">
    <name type="scientific">Plakobranchus ocellatus</name>
    <dbReference type="NCBI Taxonomy" id="259542"/>
    <lineage>
        <taxon>Eukaryota</taxon>
        <taxon>Metazoa</taxon>
        <taxon>Spiralia</taxon>
        <taxon>Lophotrochozoa</taxon>
        <taxon>Mollusca</taxon>
        <taxon>Gastropoda</taxon>
        <taxon>Heterobranchia</taxon>
        <taxon>Euthyneura</taxon>
        <taxon>Panpulmonata</taxon>
        <taxon>Sacoglossa</taxon>
        <taxon>Placobranchoidea</taxon>
        <taxon>Plakobranchidae</taxon>
        <taxon>Plakobranchus</taxon>
    </lineage>
</organism>
<feature type="region of interest" description="Disordered" evidence="1">
    <location>
        <begin position="1175"/>
        <end position="1208"/>
    </location>
</feature>
<feature type="domain" description="BAH" evidence="2">
    <location>
        <begin position="1407"/>
        <end position="1559"/>
    </location>
</feature>
<dbReference type="Pfam" id="PF01426">
    <property type="entry name" value="BAH"/>
    <property type="match status" value="1"/>
</dbReference>
<feature type="region of interest" description="Disordered" evidence="1">
    <location>
        <begin position="1326"/>
        <end position="1350"/>
    </location>
</feature>
<dbReference type="Proteomes" id="UP000735302">
    <property type="component" value="Unassembled WGS sequence"/>
</dbReference>
<evidence type="ECO:0000313" key="4">
    <source>
        <dbReference type="Proteomes" id="UP000735302"/>
    </source>
</evidence>
<dbReference type="PROSITE" id="PS51038">
    <property type="entry name" value="BAH"/>
    <property type="match status" value="1"/>
</dbReference>
<feature type="region of interest" description="Disordered" evidence="1">
    <location>
        <begin position="633"/>
        <end position="670"/>
    </location>
</feature>
<dbReference type="EMBL" id="BLXT01004630">
    <property type="protein sequence ID" value="GFO15858.1"/>
    <property type="molecule type" value="Genomic_DNA"/>
</dbReference>
<feature type="compositionally biased region" description="Low complexity" evidence="1">
    <location>
        <begin position="1250"/>
        <end position="1269"/>
    </location>
</feature>
<dbReference type="PANTHER" id="PTHR46576">
    <property type="entry name" value="BROMO ADJACENT HOMOLOGY DOMAIN-CONTAINING 1 PROTEIN"/>
    <property type="match status" value="1"/>
</dbReference>
<dbReference type="GO" id="GO:0003682">
    <property type="term" value="F:chromatin binding"/>
    <property type="evidence" value="ECO:0007669"/>
    <property type="project" value="InterPro"/>
</dbReference>
<reference evidence="3 4" key="1">
    <citation type="journal article" date="2021" name="Elife">
        <title>Chloroplast acquisition without the gene transfer in kleptoplastic sea slugs, Plakobranchus ocellatus.</title>
        <authorList>
            <person name="Maeda T."/>
            <person name="Takahashi S."/>
            <person name="Yoshida T."/>
            <person name="Shimamura S."/>
            <person name="Takaki Y."/>
            <person name="Nagai Y."/>
            <person name="Toyoda A."/>
            <person name="Suzuki Y."/>
            <person name="Arimoto A."/>
            <person name="Ishii H."/>
            <person name="Satoh N."/>
            <person name="Nishiyama T."/>
            <person name="Hasebe M."/>
            <person name="Maruyama T."/>
            <person name="Minagawa J."/>
            <person name="Obokata J."/>
            <person name="Shigenobu S."/>
        </authorList>
    </citation>
    <scope>NUCLEOTIDE SEQUENCE [LARGE SCALE GENOMIC DNA]</scope>
</reference>
<feature type="compositionally biased region" description="Basic and acidic residues" evidence="1">
    <location>
        <begin position="46"/>
        <end position="70"/>
    </location>
</feature>
<feature type="region of interest" description="Disordered" evidence="1">
    <location>
        <begin position="951"/>
        <end position="989"/>
    </location>
</feature>
<feature type="compositionally biased region" description="Basic residues" evidence="1">
    <location>
        <begin position="188"/>
        <end position="209"/>
    </location>
</feature>
<comment type="caution">
    <text evidence="3">The sequence shown here is derived from an EMBL/GenBank/DDBJ whole genome shotgun (WGS) entry which is preliminary data.</text>
</comment>
<feature type="region of interest" description="Disordered" evidence="1">
    <location>
        <begin position="688"/>
        <end position="714"/>
    </location>
</feature>
<feature type="compositionally biased region" description="Pro residues" evidence="1">
    <location>
        <begin position="875"/>
        <end position="886"/>
    </location>
</feature>
<evidence type="ECO:0000313" key="3">
    <source>
        <dbReference type="EMBL" id="GFO15858.1"/>
    </source>
</evidence>
<feature type="compositionally biased region" description="Basic and acidic residues" evidence="1">
    <location>
        <begin position="533"/>
        <end position="550"/>
    </location>
</feature>
<name>A0AAV4B9N3_9GAST</name>
<sequence>MKAKPVSRSGSPAVANSAKPTNKTAPKSPNKTEAKSPNRSALKSPNKTESKSPHKAESKSPAKAVSKEPTKASAVRASNKSPVKTPPKSPAKKSPTAGKNAPKQQKTTLRQSSSRTLGKGKSDTANAAVEGKLRERSPRPAAESPMTKSSPAAKEKMAPKNKETAKDRVTKSKPKTSNHKNSQDALRGCKKSALKKTPTKIATKIKKKKIERELSTSQFIDLWTLANIGKREASLNASMKVNIMYESVTKSPPKALSTAKPCNGSGETTKDEQEQGKSSPKKPAHESKDKGLTSEKCDKQTKRPMLSINKTTKSKNLATSASLKVRRLNSLSSSQAEQRKRKSPHYKIFKEEEEPLGKRRKIETKKPKSSVKSKKKNEKKSSKKKSKVAPSGHQLCNIIEKSPRQASLIAKAMIALEQEEDVVQQESVARAKVYEWQELRPYQQNHRRRIVWVNGLAKSAKDIKEDNKKDVKPTDPRKPEVNGKDCAPEDSPKSAFEPSEALHSSILRTLHELGDPRMLREFYRAQKEDYPGYVDVEKCDPPPSAPRKDPAPPPAVVSPMKEISISPAKTKPLITPASPPAKNASKLGVSDKSESCSPAKPQPCRVATPIPQFPLGQRTSHMTSFIHHPIPHQHLHPHQQQQQQQQQQTYHQQQSPQQAHTHHPQPIKVTPYSPGSAYIYQLVDRPQSGLFVPPPQPSPSPSPLPYGLAGGGASPAPHNNFQSSFTLSHMGTLSLNRRGVNPYDQAYNSSMQQFAGFNLSYYPAAMQGLQQPQQQGMQPLSNLPNLHSNMQNLGLPGLGSLPPLGMQQFPLVQPAPMVAHQQVPHAHDVTQYGSFRPNFSPFSHMPAGRDGAGFVRPATLMPPPAHSHKPAHTPMGPPAAPPPIPIVPARLGPSPHRQHQHQHQHPAHQQQQKRPCASPIESLRSMNPQGVQPIIQSGVLQFSDAPAVFKPSNNHHVLSHPIQPASLPPKLNTSKAATSSPHLKQPTSSCVNQFVHTPITSYKKELTRDNINPPSCDIIYKSPACNAELQTKPAINRRTSTEVSDVLHSVHNAMFETDSGSPADGGRDSHQAPATPFNSPDAAPNYANENHAKSSSSGPVGSLFNTAYSMSSILDLPSQKLKSEPQAGSCEYPPQMMQNSLNVVVNSPSNLHIAFPSNVTNRAGADQGALSTLAVVKKEHDKEEKPTVKKEEPRKPENNPKKRKGDVIVIEDSDVSSEDEPLAKLIQKETSQKLSPIPPAKRPVAKPKAAKSPAKLQVVVKKFNQKQNKGGAKPATLKVSPTKMKPKPKLSPVKRRTYTKKPKAVTLDASVSSIAKGGPTKLVLSPKKKKVGKAAAKSGSAKPKKPAAKNVKTEIQSVQNLPRVVHNHGWSWIGEGQVRPVPKLTIAREEQVRMRRCYQSMVHTSGERVTVGDCVLLQSDGDANIPYVAKVTCLWENLNGDKMFSMLWYYQPEHTVAGRSPDDGEQELFASKHREENSVACIDDKCYVLMYNEYCRLEAEAARSDLGAALPRWREEMPGVSPEDQHLRRQPPPSNACVDNIWFCRYDYNIRKKYVRKPKHKKSNLRY</sequence>
<dbReference type="SMART" id="SM00439">
    <property type="entry name" value="BAH"/>
    <property type="match status" value="1"/>
</dbReference>
<feature type="compositionally biased region" description="Low complexity" evidence="1">
    <location>
        <begin position="638"/>
        <end position="659"/>
    </location>
</feature>
<dbReference type="GO" id="GO:0000976">
    <property type="term" value="F:transcription cis-regulatory region binding"/>
    <property type="evidence" value="ECO:0007669"/>
    <property type="project" value="TreeGrafter"/>
</dbReference>
<feature type="region of interest" description="Disordered" evidence="1">
    <location>
        <begin position="856"/>
        <end position="916"/>
    </location>
</feature>
<keyword evidence="4" id="KW-1185">Reference proteome</keyword>
<accession>A0AAV4B9N3</accession>
<evidence type="ECO:0000259" key="2">
    <source>
        <dbReference type="PROSITE" id="PS51038"/>
    </source>
</evidence>
<dbReference type="InterPro" id="IPR053032">
    <property type="entry name" value="BAH_domain-containing"/>
</dbReference>
<proteinExistence type="predicted"/>
<feature type="compositionally biased region" description="Basic and acidic residues" evidence="1">
    <location>
        <begin position="153"/>
        <end position="170"/>
    </location>
</feature>
<feature type="region of interest" description="Disordered" evidence="1">
    <location>
        <begin position="247"/>
        <end position="398"/>
    </location>
</feature>
<feature type="compositionally biased region" description="Polar residues" evidence="1">
    <location>
        <begin position="18"/>
        <end position="29"/>
    </location>
</feature>
<dbReference type="Gene3D" id="2.30.30.490">
    <property type="match status" value="1"/>
</dbReference>